<accession>A0A918YYJ7</accession>
<keyword evidence="3" id="KW-1185">Reference proteome</keyword>
<organism evidence="2 3">
    <name type="scientific">Vulcaniibacterium thermophilum</name>
    <dbReference type="NCBI Taxonomy" id="1169913"/>
    <lineage>
        <taxon>Bacteria</taxon>
        <taxon>Pseudomonadati</taxon>
        <taxon>Pseudomonadota</taxon>
        <taxon>Gammaproteobacteria</taxon>
        <taxon>Lysobacterales</taxon>
        <taxon>Lysobacteraceae</taxon>
        <taxon>Vulcaniibacterium</taxon>
    </lineage>
</organism>
<gene>
    <name evidence="2" type="ORF">GCM10007167_09710</name>
</gene>
<dbReference type="AlphaFoldDB" id="A0A918YYJ7"/>
<comment type="caution">
    <text evidence="2">The sequence shown here is derived from an EMBL/GenBank/DDBJ whole genome shotgun (WGS) entry which is preliminary data.</text>
</comment>
<keyword evidence="1" id="KW-0472">Membrane</keyword>
<reference evidence="2" key="2">
    <citation type="submission" date="2020-09" db="EMBL/GenBank/DDBJ databases">
        <authorList>
            <person name="Sun Q."/>
            <person name="Kim S."/>
        </authorList>
    </citation>
    <scope>NUCLEOTIDE SEQUENCE</scope>
    <source>
        <strain evidence="2">KCTC 32020</strain>
    </source>
</reference>
<evidence type="ECO:0000313" key="3">
    <source>
        <dbReference type="Proteomes" id="UP000636453"/>
    </source>
</evidence>
<keyword evidence="1" id="KW-0812">Transmembrane</keyword>
<protein>
    <submittedName>
        <fullName evidence="2">Uncharacterized protein</fullName>
    </submittedName>
</protein>
<dbReference type="InterPro" id="IPR006311">
    <property type="entry name" value="TAT_signal"/>
</dbReference>
<evidence type="ECO:0000313" key="2">
    <source>
        <dbReference type="EMBL" id="GHE29908.1"/>
    </source>
</evidence>
<dbReference type="Proteomes" id="UP000636453">
    <property type="component" value="Unassembled WGS sequence"/>
</dbReference>
<reference evidence="2" key="1">
    <citation type="journal article" date="2014" name="Int. J. Syst. Evol. Microbiol.">
        <title>Complete genome sequence of Corynebacterium casei LMG S-19264T (=DSM 44701T), isolated from a smear-ripened cheese.</title>
        <authorList>
            <consortium name="US DOE Joint Genome Institute (JGI-PGF)"/>
            <person name="Walter F."/>
            <person name="Albersmeier A."/>
            <person name="Kalinowski J."/>
            <person name="Ruckert C."/>
        </authorList>
    </citation>
    <scope>NUCLEOTIDE SEQUENCE</scope>
    <source>
        <strain evidence="2">KCTC 32020</strain>
    </source>
</reference>
<proteinExistence type="predicted"/>
<sequence length="70" mass="7480">MNALQPRESRRRRLWRRGLVAAGALLVGGGYALLSVPAEAIHTVAVQRAFAGLALVFAGVLVAAASRLWR</sequence>
<name>A0A918YYJ7_9GAMM</name>
<dbReference type="EMBL" id="BNCF01000004">
    <property type="protein sequence ID" value="GHE29908.1"/>
    <property type="molecule type" value="Genomic_DNA"/>
</dbReference>
<dbReference type="RefSeq" id="WP_146474224.1">
    <property type="nucleotide sequence ID" value="NZ_BNCF01000004.1"/>
</dbReference>
<feature type="transmembrane region" description="Helical" evidence="1">
    <location>
        <begin position="50"/>
        <end position="69"/>
    </location>
</feature>
<keyword evidence="1" id="KW-1133">Transmembrane helix</keyword>
<evidence type="ECO:0000256" key="1">
    <source>
        <dbReference type="SAM" id="Phobius"/>
    </source>
</evidence>
<dbReference type="PROSITE" id="PS51318">
    <property type="entry name" value="TAT"/>
    <property type="match status" value="1"/>
</dbReference>